<evidence type="ECO:0000313" key="1">
    <source>
        <dbReference type="EMBL" id="MDR6786260.1"/>
    </source>
</evidence>
<organism evidence="1 2">
    <name type="scientific">Pedobacter africanus</name>
    <dbReference type="NCBI Taxonomy" id="151894"/>
    <lineage>
        <taxon>Bacteria</taxon>
        <taxon>Pseudomonadati</taxon>
        <taxon>Bacteroidota</taxon>
        <taxon>Sphingobacteriia</taxon>
        <taxon>Sphingobacteriales</taxon>
        <taxon>Sphingobacteriaceae</taxon>
        <taxon>Pedobacter</taxon>
    </lineage>
</organism>
<comment type="caution">
    <text evidence="1">The sequence shown here is derived from an EMBL/GenBank/DDBJ whole genome shotgun (WGS) entry which is preliminary data.</text>
</comment>
<sequence length="176" mass="19846">MKKLENRLRKNIRLDEKYQLENLKKYKILYSKTESVFDQLAAFTATMLNTPIALINFIDRSHVWKNADKNRNQNASLPEAESNLCSMAIINENAGAFKQFAESPELMSNALIAGESGLKFYAAAPITNNEGVRVGTVCILDKKYRQFSTYEQQQLDWVAAVVAKEMNKKNAGSICA</sequence>
<dbReference type="EMBL" id="JAVDTF010000006">
    <property type="protein sequence ID" value="MDR6786260.1"/>
    <property type="molecule type" value="Genomic_DNA"/>
</dbReference>
<accession>A0ACC6L4B2</accession>
<proteinExistence type="predicted"/>
<protein>
    <submittedName>
        <fullName evidence="1">GAF domain-containing protein</fullName>
    </submittedName>
</protein>
<gene>
    <name evidence="1" type="ORF">J2X78_004853</name>
</gene>
<name>A0ACC6L4B2_9SPHI</name>
<dbReference type="Proteomes" id="UP001246858">
    <property type="component" value="Unassembled WGS sequence"/>
</dbReference>
<reference evidence="1" key="1">
    <citation type="submission" date="2023-07" db="EMBL/GenBank/DDBJ databases">
        <title>Sorghum-associated microbial communities from plants grown in Nebraska, USA.</title>
        <authorList>
            <person name="Schachtman D."/>
        </authorList>
    </citation>
    <scope>NUCLEOTIDE SEQUENCE</scope>
    <source>
        <strain evidence="1">2697</strain>
    </source>
</reference>
<keyword evidence="2" id="KW-1185">Reference proteome</keyword>
<evidence type="ECO:0000313" key="2">
    <source>
        <dbReference type="Proteomes" id="UP001246858"/>
    </source>
</evidence>